<dbReference type="RefSeq" id="WP_320507854.1">
    <property type="nucleotide sequence ID" value="NZ_JAXCLW010000002.1"/>
</dbReference>
<evidence type="ECO:0000313" key="1">
    <source>
        <dbReference type="EMBL" id="MDY0882793.1"/>
    </source>
</evidence>
<keyword evidence="2" id="KW-1185">Reference proteome</keyword>
<dbReference type="Proteomes" id="UP001279642">
    <property type="component" value="Unassembled WGS sequence"/>
</dbReference>
<comment type="caution">
    <text evidence="1">The sequence shown here is derived from an EMBL/GenBank/DDBJ whole genome shotgun (WGS) entry which is preliminary data.</text>
</comment>
<proteinExistence type="predicted"/>
<protein>
    <submittedName>
        <fullName evidence="1">Uncharacterized protein</fullName>
    </submittedName>
</protein>
<dbReference type="EMBL" id="JAXCLW010000002">
    <property type="protein sequence ID" value="MDY0882793.1"/>
    <property type="molecule type" value="Genomic_DNA"/>
</dbReference>
<sequence length="186" mass="19649">MYAVLHRSFRAVTVSIAAIVAFGWVTISGDAWAKTTQTIRAFSVWHAQGKLPDSATTQSIYKNVIAGPLYVDTEKGPVSAGKMTCKAILQVNQEDRTQSGSADCTLMVKDGAEVTAKLDCKGVFMVGCSGNFTLVGGSGPLKNIKGGGKVIIRSEFADARARGTQASAVDLQSGILYLPALTYELP</sequence>
<organism evidence="1 2">
    <name type="scientific">Dongia soli</name>
    <dbReference type="NCBI Taxonomy" id="600628"/>
    <lineage>
        <taxon>Bacteria</taxon>
        <taxon>Pseudomonadati</taxon>
        <taxon>Pseudomonadota</taxon>
        <taxon>Alphaproteobacteria</taxon>
        <taxon>Rhodospirillales</taxon>
        <taxon>Dongiaceae</taxon>
        <taxon>Dongia</taxon>
    </lineage>
</organism>
<name>A0ABU5E8Z0_9PROT</name>
<gene>
    <name evidence="1" type="ORF">SMD27_08055</name>
</gene>
<evidence type="ECO:0000313" key="2">
    <source>
        <dbReference type="Proteomes" id="UP001279642"/>
    </source>
</evidence>
<accession>A0ABU5E8Z0</accession>
<reference evidence="1 2" key="1">
    <citation type="journal article" date="2016" name="Antonie Van Leeuwenhoek">
        <title>Dongia soli sp. nov., isolated from soil from Dokdo, Korea.</title>
        <authorList>
            <person name="Kim D.U."/>
            <person name="Lee H."/>
            <person name="Kim H."/>
            <person name="Kim S.G."/>
            <person name="Ka J.O."/>
        </authorList>
    </citation>
    <scope>NUCLEOTIDE SEQUENCE [LARGE SCALE GENOMIC DNA]</scope>
    <source>
        <strain evidence="1 2">D78</strain>
    </source>
</reference>